<feature type="transmembrane region" description="Helical" evidence="1">
    <location>
        <begin position="12"/>
        <end position="32"/>
    </location>
</feature>
<dbReference type="AlphaFoldDB" id="A0A8J3V256"/>
<gene>
    <name evidence="2" type="ORF">Pth03_37350</name>
</gene>
<feature type="transmembrane region" description="Helical" evidence="1">
    <location>
        <begin position="85"/>
        <end position="106"/>
    </location>
</feature>
<evidence type="ECO:0000313" key="3">
    <source>
        <dbReference type="Proteomes" id="UP000605992"/>
    </source>
</evidence>
<protein>
    <submittedName>
        <fullName evidence="2">Uncharacterized protein</fullName>
    </submittedName>
</protein>
<keyword evidence="3" id="KW-1185">Reference proteome</keyword>
<organism evidence="2 3">
    <name type="scientific">Planotetraspora thailandica</name>
    <dbReference type="NCBI Taxonomy" id="487172"/>
    <lineage>
        <taxon>Bacteria</taxon>
        <taxon>Bacillati</taxon>
        <taxon>Actinomycetota</taxon>
        <taxon>Actinomycetes</taxon>
        <taxon>Streptosporangiales</taxon>
        <taxon>Streptosporangiaceae</taxon>
        <taxon>Planotetraspora</taxon>
    </lineage>
</organism>
<feature type="transmembrane region" description="Helical" evidence="1">
    <location>
        <begin position="190"/>
        <end position="208"/>
    </location>
</feature>
<keyword evidence="1" id="KW-0472">Membrane</keyword>
<evidence type="ECO:0000256" key="1">
    <source>
        <dbReference type="SAM" id="Phobius"/>
    </source>
</evidence>
<dbReference type="EMBL" id="BOOR01000025">
    <property type="protein sequence ID" value="GII55346.1"/>
    <property type="molecule type" value="Genomic_DNA"/>
</dbReference>
<feature type="transmembrane region" description="Helical" evidence="1">
    <location>
        <begin position="60"/>
        <end position="78"/>
    </location>
</feature>
<dbReference type="RefSeq" id="WP_203945537.1">
    <property type="nucleotide sequence ID" value="NZ_BOOR01000025.1"/>
</dbReference>
<name>A0A8J3V256_9ACTN</name>
<keyword evidence="1" id="KW-1133">Transmembrane helix</keyword>
<comment type="caution">
    <text evidence="2">The sequence shown here is derived from an EMBL/GenBank/DDBJ whole genome shotgun (WGS) entry which is preliminary data.</text>
</comment>
<evidence type="ECO:0000313" key="2">
    <source>
        <dbReference type="EMBL" id="GII55346.1"/>
    </source>
</evidence>
<reference evidence="2" key="1">
    <citation type="submission" date="2021-01" db="EMBL/GenBank/DDBJ databases">
        <title>Whole genome shotgun sequence of Planotetraspora thailandica NBRC 104271.</title>
        <authorList>
            <person name="Komaki H."/>
            <person name="Tamura T."/>
        </authorList>
    </citation>
    <scope>NUCLEOTIDE SEQUENCE</scope>
    <source>
        <strain evidence="2">NBRC 104271</strain>
    </source>
</reference>
<feature type="transmembrane region" description="Helical" evidence="1">
    <location>
        <begin position="167"/>
        <end position="184"/>
    </location>
</feature>
<accession>A0A8J3V256</accession>
<keyword evidence="1" id="KW-0812">Transmembrane</keyword>
<feature type="transmembrane region" description="Helical" evidence="1">
    <location>
        <begin position="142"/>
        <end position="160"/>
    </location>
</feature>
<sequence>MFNLSDAGAFRRSAIGVTLIVSPLLQLTATLVDPGTWGEDDREVATFAVNPAMAQLQSALYHWSWVLLPIAALGLLHLTRAKGVVLGHVGGVLTALGFINLSALLLGDPVEWWFGRHYPADQAEKLFNEVFGLPGVVLSFQMPWVFLGPIGLVVLLAALTRAGFVRWWVPVAGALVWILPNVTAYGPISLLWSGGNLVVLGYLGVRLLRMSGAEWAAGYRAGDPGVTTPDSYAKTTA</sequence>
<proteinExistence type="predicted"/>
<dbReference type="Proteomes" id="UP000605992">
    <property type="component" value="Unassembled WGS sequence"/>
</dbReference>